<organism evidence="2 3">
    <name type="scientific">Neptunomonas marina</name>
    <dbReference type="NCBI Taxonomy" id="1815562"/>
    <lineage>
        <taxon>Bacteria</taxon>
        <taxon>Pseudomonadati</taxon>
        <taxon>Pseudomonadota</taxon>
        <taxon>Gammaproteobacteria</taxon>
        <taxon>Oceanospirillales</taxon>
        <taxon>Oceanospirillaceae</taxon>
        <taxon>Neptunomonas</taxon>
    </lineage>
</organism>
<dbReference type="AlphaFoldDB" id="A0A437QE52"/>
<evidence type="ECO:0000313" key="2">
    <source>
        <dbReference type="EMBL" id="RVU32725.1"/>
    </source>
</evidence>
<evidence type="ECO:0000256" key="1">
    <source>
        <dbReference type="SAM" id="MobiDB-lite"/>
    </source>
</evidence>
<dbReference type="RefSeq" id="WP_127692893.1">
    <property type="nucleotide sequence ID" value="NZ_SACQ01000001.1"/>
</dbReference>
<feature type="compositionally biased region" description="Low complexity" evidence="1">
    <location>
        <begin position="1"/>
        <end position="25"/>
    </location>
</feature>
<name>A0A437QE52_9GAMM</name>
<evidence type="ECO:0000313" key="3">
    <source>
        <dbReference type="Proteomes" id="UP000282818"/>
    </source>
</evidence>
<feature type="region of interest" description="Disordered" evidence="1">
    <location>
        <begin position="1"/>
        <end position="26"/>
    </location>
</feature>
<accession>A0A437QE52</accession>
<feature type="compositionally biased region" description="Polar residues" evidence="1">
    <location>
        <begin position="161"/>
        <end position="178"/>
    </location>
</feature>
<keyword evidence="3" id="KW-1185">Reference proteome</keyword>
<comment type="caution">
    <text evidence="2">The sequence shown here is derived from an EMBL/GenBank/DDBJ whole genome shotgun (WGS) entry which is preliminary data.</text>
</comment>
<gene>
    <name evidence="2" type="ORF">EOE65_03455</name>
</gene>
<dbReference type="EMBL" id="SACQ01000001">
    <property type="protein sequence ID" value="RVU32725.1"/>
    <property type="molecule type" value="Genomic_DNA"/>
</dbReference>
<feature type="region of interest" description="Disordered" evidence="1">
    <location>
        <begin position="158"/>
        <end position="178"/>
    </location>
</feature>
<proteinExistence type="predicted"/>
<dbReference type="Proteomes" id="UP000282818">
    <property type="component" value="Unassembled WGS sequence"/>
</dbReference>
<sequence length="178" mass="19929">MNGLLQSAQQKNTQQPPQAAPKQGQMDPRQVYEGLVSMMLDYLYSESGVQMVQQSMQIQGQPHENIGMLVARLIQRMFITAKTQKVQVQASILFSAGMELSQAVADMYLESGAIPKEQGPKIAEEAFYKSIVRLAQETSTEIFSQQERQDFQRLMQKLKQMKTSGQQPQQAPSNGGVM</sequence>
<reference evidence="2 3" key="1">
    <citation type="submission" date="2019-01" db="EMBL/GenBank/DDBJ databases">
        <authorList>
            <person name="Chen W.-M."/>
        </authorList>
    </citation>
    <scope>NUCLEOTIDE SEQUENCE [LARGE SCALE GENOMIC DNA]</scope>
    <source>
        <strain evidence="2 3">HPM-16</strain>
    </source>
</reference>
<protein>
    <submittedName>
        <fullName evidence="2">Uncharacterized protein</fullName>
    </submittedName>
</protein>